<accession>A0A644YWV9</accession>
<feature type="domain" description="Large ribosomal subunit protein bL25 beta" evidence="7">
    <location>
        <begin position="102"/>
        <end position="187"/>
    </location>
</feature>
<evidence type="ECO:0000313" key="8">
    <source>
        <dbReference type="EMBL" id="MPM30494.1"/>
    </source>
</evidence>
<dbReference type="InterPro" id="IPR001021">
    <property type="entry name" value="Ribosomal_bL25_long"/>
</dbReference>
<protein>
    <submittedName>
        <fullName evidence="8">50S ribosomal protein L25</fullName>
    </submittedName>
</protein>
<dbReference type="CDD" id="cd00495">
    <property type="entry name" value="Ribosomal_L25_TL5_CTC"/>
    <property type="match status" value="1"/>
</dbReference>
<dbReference type="InterPro" id="IPR037121">
    <property type="entry name" value="Ribosomal_bL25_C"/>
</dbReference>
<dbReference type="InterPro" id="IPR011035">
    <property type="entry name" value="Ribosomal_bL25/Gln-tRNA_synth"/>
</dbReference>
<evidence type="ECO:0000259" key="7">
    <source>
        <dbReference type="Pfam" id="PF14693"/>
    </source>
</evidence>
<dbReference type="HAMAP" id="MF_01334">
    <property type="entry name" value="Ribosomal_bL25_CTC"/>
    <property type="match status" value="1"/>
</dbReference>
<keyword evidence="1" id="KW-0699">rRNA-binding</keyword>
<feature type="region of interest" description="Disordered" evidence="5">
    <location>
        <begin position="183"/>
        <end position="223"/>
    </location>
</feature>
<dbReference type="AlphaFoldDB" id="A0A644YWV9"/>
<dbReference type="GO" id="GO:0003735">
    <property type="term" value="F:structural constituent of ribosome"/>
    <property type="evidence" value="ECO:0007669"/>
    <property type="project" value="InterPro"/>
</dbReference>
<name>A0A644YWV9_9ZZZZ</name>
<dbReference type="PANTHER" id="PTHR33284">
    <property type="entry name" value="RIBOSOMAL PROTEIN L25/GLN-TRNA SYNTHETASE, ANTI-CODON-BINDING DOMAIN-CONTAINING PROTEIN"/>
    <property type="match status" value="1"/>
</dbReference>
<dbReference type="SUPFAM" id="SSF50715">
    <property type="entry name" value="Ribosomal protein L25-like"/>
    <property type="match status" value="1"/>
</dbReference>
<dbReference type="InterPro" id="IPR020056">
    <property type="entry name" value="Rbsml_bL25/Gln-tRNA_synth_N"/>
</dbReference>
<feature type="domain" description="Large ribosomal subunit protein bL25 L25" evidence="6">
    <location>
        <begin position="8"/>
        <end position="93"/>
    </location>
</feature>
<keyword evidence="2" id="KW-0694">RNA-binding</keyword>
<evidence type="ECO:0000259" key="6">
    <source>
        <dbReference type="Pfam" id="PF01386"/>
    </source>
</evidence>
<evidence type="ECO:0000256" key="4">
    <source>
        <dbReference type="ARBA" id="ARBA00023274"/>
    </source>
</evidence>
<reference evidence="8" key="1">
    <citation type="submission" date="2019-08" db="EMBL/GenBank/DDBJ databases">
        <authorList>
            <person name="Kucharzyk K."/>
            <person name="Murdoch R.W."/>
            <person name="Higgins S."/>
            <person name="Loffler F."/>
        </authorList>
    </citation>
    <scope>NUCLEOTIDE SEQUENCE</scope>
</reference>
<feature type="compositionally biased region" description="Acidic residues" evidence="5">
    <location>
        <begin position="187"/>
        <end position="203"/>
    </location>
</feature>
<sequence length="223" mass="25019">MTKEKHQLKAQVRTLLGRKVKQLRKDGLLPATIYGKGFDSISVQINLIEAEKIFNEVGESGLVELMVDEKEKLPILFRNPQYHPIDEKLIHIDCYKVNLKEKISAMVPIEFIGESQAVKDGNTLVTVTDEVEVEALPADLPESIEVDLTVLENLESTITVADLKIDKSKVEILTDAEQLIAKVEEPRVEEEEPAAEVSPEDVEVTAQKGEQDDSEEKSEEKEE</sequence>
<dbReference type="Pfam" id="PF01386">
    <property type="entry name" value="Ribosomal_L25p"/>
    <property type="match status" value="1"/>
</dbReference>
<comment type="caution">
    <text evidence="8">The sequence shown here is derived from an EMBL/GenBank/DDBJ whole genome shotgun (WGS) entry which is preliminary data.</text>
</comment>
<dbReference type="GO" id="GO:0006412">
    <property type="term" value="P:translation"/>
    <property type="evidence" value="ECO:0007669"/>
    <property type="project" value="InterPro"/>
</dbReference>
<dbReference type="GO" id="GO:0022625">
    <property type="term" value="C:cytosolic large ribosomal subunit"/>
    <property type="evidence" value="ECO:0007669"/>
    <property type="project" value="TreeGrafter"/>
</dbReference>
<dbReference type="NCBIfam" id="TIGR00731">
    <property type="entry name" value="bL25_bact_ctc"/>
    <property type="match status" value="1"/>
</dbReference>
<dbReference type="Gene3D" id="2.170.120.20">
    <property type="entry name" value="Ribosomal protein L25, beta domain"/>
    <property type="match status" value="1"/>
</dbReference>
<dbReference type="InterPro" id="IPR029751">
    <property type="entry name" value="Ribosomal_L25_dom"/>
</dbReference>
<evidence type="ECO:0000256" key="3">
    <source>
        <dbReference type="ARBA" id="ARBA00022980"/>
    </source>
</evidence>
<keyword evidence="4" id="KW-0687">Ribonucleoprotein</keyword>
<evidence type="ECO:0000256" key="2">
    <source>
        <dbReference type="ARBA" id="ARBA00022884"/>
    </source>
</evidence>
<dbReference type="PANTHER" id="PTHR33284:SF1">
    <property type="entry name" value="RIBOSOMAL PROTEIN L25_GLN-TRNA SYNTHETASE, ANTI-CODON-BINDING DOMAIN-CONTAINING PROTEIN"/>
    <property type="match status" value="1"/>
</dbReference>
<dbReference type="EMBL" id="VSSQ01005801">
    <property type="protein sequence ID" value="MPM30494.1"/>
    <property type="molecule type" value="Genomic_DNA"/>
</dbReference>
<dbReference type="GO" id="GO:0008097">
    <property type="term" value="F:5S rRNA binding"/>
    <property type="evidence" value="ECO:0007669"/>
    <property type="project" value="InterPro"/>
</dbReference>
<evidence type="ECO:0000256" key="5">
    <source>
        <dbReference type="SAM" id="MobiDB-lite"/>
    </source>
</evidence>
<dbReference type="Gene3D" id="2.40.240.10">
    <property type="entry name" value="Ribosomal Protein L25, Chain P"/>
    <property type="match status" value="1"/>
</dbReference>
<gene>
    <name evidence="8" type="primary">rplY_19</name>
    <name evidence="8" type="ORF">SDC9_77044</name>
</gene>
<dbReference type="InterPro" id="IPR020057">
    <property type="entry name" value="Ribosomal_bL25_b-dom"/>
</dbReference>
<dbReference type="Pfam" id="PF14693">
    <property type="entry name" value="Ribosomal_TL5_C"/>
    <property type="match status" value="1"/>
</dbReference>
<keyword evidence="3 8" id="KW-0689">Ribosomal protein</keyword>
<proteinExistence type="inferred from homology"/>
<evidence type="ECO:0000256" key="1">
    <source>
        <dbReference type="ARBA" id="ARBA00022730"/>
    </source>
</evidence>
<dbReference type="InterPro" id="IPR020930">
    <property type="entry name" value="Ribosomal_uL5_bac-type"/>
</dbReference>
<organism evidence="8">
    <name type="scientific">bioreactor metagenome</name>
    <dbReference type="NCBI Taxonomy" id="1076179"/>
    <lineage>
        <taxon>unclassified sequences</taxon>
        <taxon>metagenomes</taxon>
        <taxon>ecological metagenomes</taxon>
    </lineage>
</organism>